<evidence type="ECO:0000256" key="1">
    <source>
        <dbReference type="SAM" id="Phobius"/>
    </source>
</evidence>
<sequence>MGGNIRPSEAVSSARKVSPAFFVLSDGLYPSVAVFIVGLGFQRCGKRQPGYGLYRFGHAAGQAAFRAAGGVAPAKLPFMPLVADACGSEVVAGVAAYGVAFGEARFIPQLMAEFDPFFGKQAQFLHFFGTRQRFEDALHTFEQLLIFR</sequence>
<organism evidence="2 3">
    <name type="scientific">Neisseria elongata subsp. glycolytica ATCC 29315</name>
    <dbReference type="NCBI Taxonomy" id="546263"/>
    <lineage>
        <taxon>Bacteria</taxon>
        <taxon>Pseudomonadati</taxon>
        <taxon>Pseudomonadota</taxon>
        <taxon>Betaproteobacteria</taxon>
        <taxon>Neisseriales</taxon>
        <taxon>Neisseriaceae</taxon>
        <taxon>Neisseria</taxon>
    </lineage>
</organism>
<comment type="caution">
    <text evidence="2">The sequence shown here is derived from an EMBL/GenBank/DDBJ whole genome shotgun (WGS) entry which is preliminary data.</text>
</comment>
<accession>D4DMJ3</accession>
<evidence type="ECO:0000313" key="2">
    <source>
        <dbReference type="EMBL" id="EFE50911.1"/>
    </source>
</evidence>
<evidence type="ECO:0000313" key="3">
    <source>
        <dbReference type="Proteomes" id="UP000005536"/>
    </source>
</evidence>
<dbReference type="Proteomes" id="UP000005536">
    <property type="component" value="Unassembled WGS sequence"/>
</dbReference>
<reference evidence="2 3" key="1">
    <citation type="submission" date="2010-02" db="EMBL/GenBank/DDBJ databases">
        <authorList>
            <person name="Weinstock G."/>
            <person name="Sodergren E."/>
            <person name="Clifton S."/>
            <person name="Fulton L."/>
            <person name="Fulton B."/>
            <person name="Courtney L."/>
            <person name="Fronick C."/>
            <person name="Harrison M."/>
            <person name="Strong C."/>
            <person name="Farmer C."/>
            <person name="Delahaunty K."/>
            <person name="Markovic C."/>
            <person name="Hall O."/>
            <person name="Minx P."/>
            <person name="Tomlinson C."/>
            <person name="Mitreva M."/>
            <person name="Nelson J."/>
            <person name="Hou S."/>
            <person name="Wollam A."/>
            <person name="Pepin K.H."/>
            <person name="Johnson M."/>
            <person name="Bhonagiri V."/>
            <person name="Zhang X."/>
            <person name="Suruliraj S."/>
            <person name="Warren W."/>
            <person name="Chinwalla A."/>
            <person name="Mardis E.R."/>
            <person name="Wilson R.K."/>
        </authorList>
    </citation>
    <scope>NUCLEOTIDE SEQUENCE [LARGE SCALE GENOMIC DNA]</scope>
    <source>
        <strain evidence="2 3">ATCC 29315</strain>
    </source>
</reference>
<proteinExistence type="predicted"/>
<keyword evidence="1" id="KW-0472">Membrane</keyword>
<dbReference type="AlphaFoldDB" id="D4DMJ3"/>
<keyword evidence="1" id="KW-1133">Transmembrane helix</keyword>
<feature type="transmembrane region" description="Helical" evidence="1">
    <location>
        <begin position="20"/>
        <end position="41"/>
    </location>
</feature>
<dbReference type="EMBL" id="ADBF01000006">
    <property type="protein sequence ID" value="EFE50911.1"/>
    <property type="molecule type" value="Genomic_DNA"/>
</dbReference>
<name>D4DMJ3_NEIEG</name>
<gene>
    <name evidence="2" type="ORF">NEIELOOT_00262</name>
</gene>
<keyword evidence="1" id="KW-0812">Transmembrane</keyword>
<protein>
    <submittedName>
        <fullName evidence="2">Uncharacterized protein</fullName>
    </submittedName>
</protein>